<evidence type="ECO:0000313" key="1">
    <source>
        <dbReference type="EMBL" id="MCQ6960041.1"/>
    </source>
</evidence>
<sequence length="410" mass="44603">MNLNGHTTYTFPVMRDDADNTTFKNVVIDLFENKTEVFLLTYTPDELFLYNFSQKIPGGFSGTIKAETVEPATNSIQIQKLKDNLQQLCSSVVVYTGTVEVLCGCEQHHVGDMCTCQSRAYSYDNYTTLTTCWTVDVGGGGSGGGGTGGGGGGTSPIVPPNYDPCQPGTAPTSVDGKKINLLPGGCPVTVPPIIPPDNIQILVKPHTDENVGNDNIVIFDPTSSVVYQEYQNQQPWPTINRIIPFETFVPMRFKSDGKAESCLVLSREQLAKAGYKCSGYLPNTQTFQIYTLANGVNLSKTKQAITYMIDALSHGTPVLVGIDSHLGSVNYDDATDHFIVINGMGTDANGKYFQFIDNSTSDRAAGANYANRLYYDSVSGKIKGSTQSTYGHYPGYHDYIVTQVRKSIKN</sequence>
<dbReference type="RefSeq" id="WP_256540229.1">
    <property type="nucleotide sequence ID" value="NZ_JANHOH010000005.1"/>
</dbReference>
<organism evidence="1 2">
    <name type="scientific">Mucilaginibacter aquariorum</name>
    <dbReference type="NCBI Taxonomy" id="2967225"/>
    <lineage>
        <taxon>Bacteria</taxon>
        <taxon>Pseudomonadati</taxon>
        <taxon>Bacteroidota</taxon>
        <taxon>Sphingobacteriia</taxon>
        <taxon>Sphingobacteriales</taxon>
        <taxon>Sphingobacteriaceae</taxon>
        <taxon>Mucilaginibacter</taxon>
    </lineage>
</organism>
<gene>
    <name evidence="1" type="ORF">NPE20_18830</name>
</gene>
<evidence type="ECO:0008006" key="3">
    <source>
        <dbReference type="Google" id="ProtNLM"/>
    </source>
</evidence>
<proteinExistence type="predicted"/>
<name>A0ABT1T5Z9_9SPHI</name>
<reference evidence="1 2" key="1">
    <citation type="submission" date="2022-07" db="EMBL/GenBank/DDBJ databases">
        <title>Mucilaginibacter sp. JC4.</title>
        <authorList>
            <person name="Le V."/>
            <person name="Ko S.-R."/>
            <person name="Ahn C.-Y."/>
            <person name="Oh H.-M."/>
        </authorList>
    </citation>
    <scope>NUCLEOTIDE SEQUENCE [LARGE SCALE GENOMIC DNA]</scope>
    <source>
        <strain evidence="1 2">JC4</strain>
    </source>
</reference>
<keyword evidence="2" id="KW-1185">Reference proteome</keyword>
<accession>A0ABT1T5Z9</accession>
<protein>
    <recommendedName>
        <fullName evidence="3">Peptidase C39-like domain-containing protein</fullName>
    </recommendedName>
</protein>
<comment type="caution">
    <text evidence="1">The sequence shown here is derived from an EMBL/GenBank/DDBJ whole genome shotgun (WGS) entry which is preliminary data.</text>
</comment>
<dbReference type="Proteomes" id="UP001204376">
    <property type="component" value="Unassembled WGS sequence"/>
</dbReference>
<dbReference type="EMBL" id="JANHOH010000005">
    <property type="protein sequence ID" value="MCQ6960041.1"/>
    <property type="molecule type" value="Genomic_DNA"/>
</dbReference>
<evidence type="ECO:0000313" key="2">
    <source>
        <dbReference type="Proteomes" id="UP001204376"/>
    </source>
</evidence>